<comment type="caution">
    <text evidence="1">The sequence shown here is derived from an EMBL/GenBank/DDBJ whole genome shotgun (WGS) entry which is preliminary data.</text>
</comment>
<accession>A0A1X0Q6Z2</accession>
<reference evidence="1 2" key="1">
    <citation type="journal article" date="2017" name="Environ. Microbiol.">
        <title>Decay of the glycolytic pathway and adaptation to intranuclear parasitism within Enterocytozoonidae microsporidia.</title>
        <authorList>
            <person name="Wiredu Boakye D."/>
            <person name="Jaroenlak P."/>
            <person name="Prachumwat A."/>
            <person name="Williams T.A."/>
            <person name="Bateman K.S."/>
            <person name="Itsathitphaisarn O."/>
            <person name="Sritunyalucksana K."/>
            <person name="Paszkiewicz K.H."/>
            <person name="Moore K.A."/>
            <person name="Stentiford G.D."/>
            <person name="Williams B.A."/>
        </authorList>
    </citation>
    <scope>NUCLEOTIDE SEQUENCE [LARGE SCALE GENOMIC DNA]</scope>
    <source>
        <strain evidence="1 2">GB1</strain>
    </source>
</reference>
<organism evidence="1 2">
    <name type="scientific">Hepatospora eriocheir</name>
    <dbReference type="NCBI Taxonomy" id="1081669"/>
    <lineage>
        <taxon>Eukaryota</taxon>
        <taxon>Fungi</taxon>
        <taxon>Fungi incertae sedis</taxon>
        <taxon>Microsporidia</taxon>
        <taxon>Hepatosporidae</taxon>
        <taxon>Hepatospora</taxon>
    </lineage>
</organism>
<dbReference type="AlphaFoldDB" id="A0A1X0Q6Z2"/>
<proteinExistence type="predicted"/>
<gene>
    <name evidence="1" type="ORF">HERIO_2426</name>
</gene>
<dbReference type="Proteomes" id="UP000192356">
    <property type="component" value="Unassembled WGS sequence"/>
</dbReference>
<keyword evidence="2" id="KW-1185">Reference proteome</keyword>
<sequence length="64" mass="7737">MNDFNYRSNKDYKSDKSSNLDLTRDITLDRGREYIHMCESVIEKKAIRFFISITSFKRSKYVNF</sequence>
<protein>
    <submittedName>
        <fullName evidence="1">Uncharacterized protein</fullName>
    </submittedName>
</protein>
<name>A0A1X0Q6Z2_9MICR</name>
<evidence type="ECO:0000313" key="1">
    <source>
        <dbReference type="EMBL" id="ORD95526.1"/>
    </source>
</evidence>
<evidence type="ECO:0000313" key="2">
    <source>
        <dbReference type="Proteomes" id="UP000192356"/>
    </source>
</evidence>
<dbReference type="VEuPathDB" id="MicrosporidiaDB:HERIO_2426"/>
<dbReference type="EMBL" id="LVKB01000272">
    <property type="protein sequence ID" value="ORD95526.1"/>
    <property type="molecule type" value="Genomic_DNA"/>
</dbReference>